<comment type="caution">
    <text evidence="3">The sequence shown here is derived from an EMBL/GenBank/DDBJ whole genome shotgun (WGS) entry which is preliminary data.</text>
</comment>
<evidence type="ECO:0000256" key="1">
    <source>
        <dbReference type="SAM" id="MobiDB-lite"/>
    </source>
</evidence>
<dbReference type="Gene3D" id="3.40.50.1820">
    <property type="entry name" value="alpha/beta hydrolase"/>
    <property type="match status" value="1"/>
</dbReference>
<dbReference type="SUPFAM" id="SSF53474">
    <property type="entry name" value="alpha/beta-Hydrolases"/>
    <property type="match status" value="1"/>
</dbReference>
<feature type="compositionally biased region" description="Polar residues" evidence="1">
    <location>
        <begin position="98"/>
        <end position="108"/>
    </location>
</feature>
<dbReference type="InterPro" id="IPR000383">
    <property type="entry name" value="Xaa-Pro-like_dom"/>
</dbReference>
<dbReference type="Proteomes" id="UP000741360">
    <property type="component" value="Unassembled WGS sequence"/>
</dbReference>
<sequence>MVEEKNRFVAMRDGVRLACDIYRPDAPGRKFPALLSTSLYGKDVQKVTDERRPLSPRHGNGGQEAGDTRFFVSRGYVHVVAGARGAGDSEGIRAGSSMRGSITSGGDT</sequence>
<dbReference type="EMBL" id="JACPSX010000289">
    <property type="protein sequence ID" value="MBI3016329.1"/>
    <property type="molecule type" value="Genomic_DNA"/>
</dbReference>
<evidence type="ECO:0000313" key="4">
    <source>
        <dbReference type="Proteomes" id="UP000741360"/>
    </source>
</evidence>
<dbReference type="GO" id="GO:0016787">
    <property type="term" value="F:hydrolase activity"/>
    <property type="evidence" value="ECO:0007669"/>
    <property type="project" value="InterPro"/>
</dbReference>
<protein>
    <recommendedName>
        <fullName evidence="2">Xaa-Pro dipeptidyl-peptidase-like domain-containing protein</fullName>
    </recommendedName>
</protein>
<proteinExistence type="predicted"/>
<evidence type="ECO:0000259" key="2">
    <source>
        <dbReference type="Pfam" id="PF02129"/>
    </source>
</evidence>
<dbReference type="AlphaFoldDB" id="A0A932M2B5"/>
<organism evidence="3 4">
    <name type="scientific">Tectimicrobiota bacterium</name>
    <dbReference type="NCBI Taxonomy" id="2528274"/>
    <lineage>
        <taxon>Bacteria</taxon>
        <taxon>Pseudomonadati</taxon>
        <taxon>Nitrospinota/Tectimicrobiota group</taxon>
        <taxon>Candidatus Tectimicrobiota</taxon>
    </lineage>
</organism>
<name>A0A932M2B5_UNCTE</name>
<evidence type="ECO:0000313" key="3">
    <source>
        <dbReference type="EMBL" id="MBI3016329.1"/>
    </source>
</evidence>
<reference evidence="3" key="1">
    <citation type="submission" date="2020-07" db="EMBL/GenBank/DDBJ databases">
        <title>Huge and variable diversity of episymbiotic CPR bacteria and DPANN archaea in groundwater ecosystems.</title>
        <authorList>
            <person name="He C.Y."/>
            <person name="Keren R."/>
            <person name="Whittaker M."/>
            <person name="Farag I.F."/>
            <person name="Doudna J."/>
            <person name="Cate J.H.D."/>
            <person name="Banfield J.F."/>
        </authorList>
    </citation>
    <scope>NUCLEOTIDE SEQUENCE</scope>
    <source>
        <strain evidence="3">NC_groundwater_717_Ag_S-0.2um_59_8</strain>
    </source>
</reference>
<dbReference type="InterPro" id="IPR029058">
    <property type="entry name" value="AB_hydrolase_fold"/>
</dbReference>
<dbReference type="Pfam" id="PF02129">
    <property type="entry name" value="Peptidase_S15"/>
    <property type="match status" value="1"/>
</dbReference>
<gene>
    <name evidence="3" type="ORF">HYY65_14985</name>
</gene>
<feature type="region of interest" description="Disordered" evidence="1">
    <location>
        <begin position="87"/>
        <end position="108"/>
    </location>
</feature>
<feature type="region of interest" description="Disordered" evidence="1">
    <location>
        <begin position="45"/>
        <end position="67"/>
    </location>
</feature>
<feature type="domain" description="Xaa-Pro dipeptidyl-peptidase-like" evidence="2">
    <location>
        <begin position="13"/>
        <end position="96"/>
    </location>
</feature>
<accession>A0A932M2B5</accession>